<dbReference type="GO" id="GO:0005737">
    <property type="term" value="C:cytoplasm"/>
    <property type="evidence" value="ECO:0007669"/>
    <property type="project" value="TreeGrafter"/>
</dbReference>
<dbReference type="EMBL" id="HBGF01032715">
    <property type="protein sequence ID" value="CAD9129951.1"/>
    <property type="molecule type" value="Transcribed_RNA"/>
</dbReference>
<name>A0A7S1MHN3_NEODS</name>
<dbReference type="PANTHER" id="PTHR15032:SF4">
    <property type="entry name" value="N-ACYL-PHOSPHATIDYLETHANOLAMINE-HYDROLYZING PHOSPHOLIPASE D"/>
    <property type="match status" value="1"/>
</dbReference>
<gene>
    <name evidence="3" type="ORF">NDES1114_LOCUS21908</name>
</gene>
<reference evidence="3" key="1">
    <citation type="submission" date="2021-01" db="EMBL/GenBank/DDBJ databases">
        <authorList>
            <person name="Corre E."/>
            <person name="Pelletier E."/>
            <person name="Niang G."/>
            <person name="Scheremetjew M."/>
            <person name="Finn R."/>
            <person name="Kale V."/>
            <person name="Holt S."/>
            <person name="Cochrane G."/>
            <person name="Meng A."/>
            <person name="Brown T."/>
            <person name="Cohen L."/>
        </authorList>
    </citation>
    <scope>NUCLEOTIDE SEQUENCE</scope>
    <source>
        <strain evidence="3">CCAP 1951/1</strain>
    </source>
</reference>
<dbReference type="Gene3D" id="3.60.15.10">
    <property type="entry name" value="Ribonuclease Z/Hydroxyacylglutathione hydrolase-like"/>
    <property type="match status" value="1"/>
</dbReference>
<feature type="region of interest" description="Disordered" evidence="1">
    <location>
        <begin position="1"/>
        <end position="70"/>
    </location>
</feature>
<dbReference type="SUPFAM" id="SSF56281">
    <property type="entry name" value="Metallo-hydrolase/oxidoreductase"/>
    <property type="match status" value="1"/>
</dbReference>
<evidence type="ECO:0000256" key="1">
    <source>
        <dbReference type="SAM" id="MobiDB-lite"/>
    </source>
</evidence>
<evidence type="ECO:0000313" key="3">
    <source>
        <dbReference type="EMBL" id="CAD9129951.1"/>
    </source>
</evidence>
<organism evidence="3">
    <name type="scientific">Neobodo designis</name>
    <name type="common">Flagellated protozoan</name>
    <name type="synonym">Bodo designis</name>
    <dbReference type="NCBI Taxonomy" id="312471"/>
    <lineage>
        <taxon>Eukaryota</taxon>
        <taxon>Discoba</taxon>
        <taxon>Euglenozoa</taxon>
        <taxon>Kinetoplastea</taxon>
        <taxon>Metakinetoplastina</taxon>
        <taxon>Neobodonida</taxon>
        <taxon>Neobodo</taxon>
    </lineage>
</organism>
<evidence type="ECO:0000259" key="2">
    <source>
        <dbReference type="Pfam" id="PF12706"/>
    </source>
</evidence>
<proteinExistence type="predicted"/>
<dbReference type="InterPro" id="IPR036866">
    <property type="entry name" value="RibonucZ/Hydroxyglut_hydro"/>
</dbReference>
<dbReference type="Pfam" id="PF12706">
    <property type="entry name" value="Lactamase_B_2"/>
    <property type="match status" value="1"/>
</dbReference>
<dbReference type="AlphaFoldDB" id="A0A7S1MHN3"/>
<protein>
    <recommendedName>
        <fullName evidence="2">Metallo-beta-lactamase domain-containing protein</fullName>
    </recommendedName>
</protein>
<accession>A0A7S1MHN3</accession>
<feature type="domain" description="Metallo-beta-lactamase" evidence="2">
    <location>
        <begin position="158"/>
        <end position="406"/>
    </location>
</feature>
<dbReference type="InterPro" id="IPR001279">
    <property type="entry name" value="Metallo-B-lactamas"/>
</dbReference>
<sequence length="469" mass="51640">MSRLPAPIIGVGDSVDPATSFLGLSLQRGDEHRQQPGNQKPASGAKGHGSDSGSAAGESDAPHLPGTSEPLPWYTRNCRGKFAADWALEPFPGFLSAMKWKATGKPPKFPTPEEAAKLCPSVDKVDHDRLRTPPCGPTRVQATWMGHASFLVQVGGVNILTDPVWSTRCAPVQFAGPKRYVPPPVEKVSDLPTIDIVTISHNHYDHLDAATVAALREAFQPTFVVPLGMKAWFAGLKWKPTSEERAAGVDDPTAAKVIELDWWEARWIRPACHESHHLAPVLITLVPVQHWSMRTGPWDRDLELWGGYVYEVDVNRIDPTVGTAHCAASDERRVVRRFFHSGDTGYQDRLFKQIGRVFGKHFDLAMLPIGAYNPRWFLRVQHVDPEEAVKIHVDLGRPALSLGMHWGTFILTDEPVDEPPKLLKEALAKHKALPTEFIALKHGESVVAPVPGEIQTLDSEPSSPENIAS</sequence>
<dbReference type="PANTHER" id="PTHR15032">
    <property type="entry name" value="N-ACYL-PHOSPHATIDYLETHANOLAMINE-HYDROLYZING PHOSPHOLIPASE D"/>
    <property type="match status" value="1"/>
</dbReference>